<dbReference type="InterPro" id="IPR029044">
    <property type="entry name" value="Nucleotide-diphossugar_trans"/>
</dbReference>
<dbReference type="InterPro" id="IPR005835">
    <property type="entry name" value="NTP_transferase_dom"/>
</dbReference>
<dbReference type="PANTHER" id="PTHR22572">
    <property type="entry name" value="SUGAR-1-PHOSPHATE GUANYL TRANSFERASE"/>
    <property type="match status" value="1"/>
</dbReference>
<evidence type="ECO:0000259" key="2">
    <source>
        <dbReference type="Pfam" id="PF00483"/>
    </source>
</evidence>
<proteinExistence type="predicted"/>
<protein>
    <submittedName>
        <fullName evidence="3">Nucleotidyltransferase family protein</fullName>
    </submittedName>
</protein>
<dbReference type="Gene3D" id="3.90.550.10">
    <property type="entry name" value="Spore Coat Polysaccharide Biosynthesis Protein SpsA, Chain A"/>
    <property type="match status" value="1"/>
</dbReference>
<accession>A0A940WT21</accession>
<dbReference type="EMBL" id="JAGKSQ010000003">
    <property type="protein sequence ID" value="MBP3951248.1"/>
    <property type="molecule type" value="Genomic_DNA"/>
</dbReference>
<dbReference type="SUPFAM" id="SSF53448">
    <property type="entry name" value="Nucleotide-diphospho-sugar transferases"/>
    <property type="match status" value="1"/>
</dbReference>
<name>A0A940WT21_9BACI</name>
<dbReference type="CDD" id="cd04181">
    <property type="entry name" value="NTP_transferase"/>
    <property type="match status" value="1"/>
</dbReference>
<comment type="caution">
    <text evidence="3">The sequence shown here is derived from an EMBL/GenBank/DDBJ whole genome shotgun (WGS) entry which is preliminary data.</text>
</comment>
<dbReference type="Pfam" id="PF00483">
    <property type="entry name" value="NTP_transferase"/>
    <property type="match status" value="1"/>
</dbReference>
<dbReference type="FunFam" id="3.90.550.10:FF:000013">
    <property type="entry name" value="mannose-1-phosphate guanyltransferase beta"/>
    <property type="match status" value="1"/>
</dbReference>
<dbReference type="Proteomes" id="UP000678228">
    <property type="component" value="Unassembled WGS sequence"/>
</dbReference>
<dbReference type="InterPro" id="IPR050486">
    <property type="entry name" value="Mannose-1P_guanyltransferase"/>
</dbReference>
<evidence type="ECO:0000256" key="1">
    <source>
        <dbReference type="ARBA" id="ARBA00022679"/>
    </source>
</evidence>
<feature type="domain" description="Nucleotidyl transferase" evidence="2">
    <location>
        <begin position="2"/>
        <end position="230"/>
    </location>
</feature>
<reference evidence="3" key="1">
    <citation type="submission" date="2021-03" db="EMBL/GenBank/DDBJ databases">
        <title>Bacillus suaedae sp. nov., isolated from Suaeda aralocaspica.</title>
        <authorList>
            <person name="Lei R.F.R."/>
        </authorList>
    </citation>
    <scope>NUCLEOTIDE SEQUENCE</scope>
    <source>
        <strain evidence="3">YZJH907-2</strain>
    </source>
</reference>
<gene>
    <name evidence="3" type="ORF">J7W16_08870</name>
</gene>
<sequence length="241" mass="27317">MKGVILAGGKGTRLRPLTSSMPKPMVPLMQKPVMQYSIELLKKHGITDIAVTVHYLPEVIRDYFGDGSDFGVRLTYFEEFTPLGTAGSVKQAETFLDEPFVVISGDALTNFNLKEGIDFHQSRNSLVTVFMKEVDNPFSFGVIQTNQHNQIIRFLEKPKVSECFSNTVNTGIYIMDPSIFSHMQEKVQLDFSLDVFPRVIDSGQLYGYHANGYWSDIGTLKQYHQAQHDWLQMIDPEELAI</sequence>
<dbReference type="GO" id="GO:0016740">
    <property type="term" value="F:transferase activity"/>
    <property type="evidence" value="ECO:0007669"/>
    <property type="project" value="UniProtKB-KW"/>
</dbReference>
<keyword evidence="1" id="KW-0808">Transferase</keyword>
<organism evidence="3 4">
    <name type="scientific">Halalkalibacter suaedae</name>
    <dbReference type="NCBI Taxonomy" id="2822140"/>
    <lineage>
        <taxon>Bacteria</taxon>
        <taxon>Bacillati</taxon>
        <taxon>Bacillota</taxon>
        <taxon>Bacilli</taxon>
        <taxon>Bacillales</taxon>
        <taxon>Bacillaceae</taxon>
        <taxon>Halalkalibacter</taxon>
    </lineage>
</organism>
<evidence type="ECO:0000313" key="3">
    <source>
        <dbReference type="EMBL" id="MBP3951248.1"/>
    </source>
</evidence>
<dbReference type="AlphaFoldDB" id="A0A940WT21"/>
<keyword evidence="4" id="KW-1185">Reference proteome</keyword>
<evidence type="ECO:0000313" key="4">
    <source>
        <dbReference type="Proteomes" id="UP000678228"/>
    </source>
</evidence>